<dbReference type="EMBL" id="JAFBMS010000003">
    <property type="protein sequence ID" value="KAG9353687.1"/>
    <property type="molecule type" value="Genomic_DNA"/>
</dbReference>
<accession>A0A8T2PQN5</accession>
<sequence length="61" mass="6747">MNPVTAVHSLDTIHKLDNLQAVIYIEKQENEEGMNPSISLWPLGPSMSSRSAPPWCVGAWV</sequence>
<proteinExistence type="predicted"/>
<comment type="caution">
    <text evidence="1">The sequence shown here is derived from an EMBL/GenBank/DDBJ whole genome shotgun (WGS) entry which is preliminary data.</text>
</comment>
<name>A0A8T2PQN5_9TELE</name>
<protein>
    <submittedName>
        <fullName evidence="1">Uncharacterized protein</fullName>
    </submittedName>
</protein>
<reference evidence="1" key="1">
    <citation type="thesis" date="2021" institute="BYU ScholarsArchive" country="Provo, UT, USA">
        <title>Applications of and Algorithms for Genome Assembly and Genomic Analyses with an Emphasis on Marine Teleosts.</title>
        <authorList>
            <person name="Pickett B.D."/>
        </authorList>
    </citation>
    <scope>NUCLEOTIDE SEQUENCE</scope>
    <source>
        <strain evidence="1">HI-2016</strain>
    </source>
</reference>
<dbReference type="Proteomes" id="UP000824540">
    <property type="component" value="Unassembled WGS sequence"/>
</dbReference>
<gene>
    <name evidence="1" type="ORF">JZ751_011809</name>
</gene>
<organism evidence="1 2">
    <name type="scientific">Albula glossodonta</name>
    <name type="common">roundjaw bonefish</name>
    <dbReference type="NCBI Taxonomy" id="121402"/>
    <lineage>
        <taxon>Eukaryota</taxon>
        <taxon>Metazoa</taxon>
        <taxon>Chordata</taxon>
        <taxon>Craniata</taxon>
        <taxon>Vertebrata</taxon>
        <taxon>Euteleostomi</taxon>
        <taxon>Actinopterygii</taxon>
        <taxon>Neopterygii</taxon>
        <taxon>Teleostei</taxon>
        <taxon>Albuliformes</taxon>
        <taxon>Albulidae</taxon>
        <taxon>Albula</taxon>
    </lineage>
</organism>
<keyword evidence="2" id="KW-1185">Reference proteome</keyword>
<evidence type="ECO:0000313" key="2">
    <source>
        <dbReference type="Proteomes" id="UP000824540"/>
    </source>
</evidence>
<evidence type="ECO:0000313" key="1">
    <source>
        <dbReference type="EMBL" id="KAG9353687.1"/>
    </source>
</evidence>
<dbReference type="AlphaFoldDB" id="A0A8T2PQN5"/>